<protein>
    <recommendedName>
        <fullName evidence="2">STEEP1 domain-containing protein</fullName>
    </recommendedName>
</protein>
<dbReference type="Proteomes" id="UP000799423">
    <property type="component" value="Unassembled WGS sequence"/>
</dbReference>
<reference evidence="3" key="1">
    <citation type="submission" date="2020-01" db="EMBL/GenBank/DDBJ databases">
        <authorList>
            <consortium name="DOE Joint Genome Institute"/>
            <person name="Haridas S."/>
            <person name="Albert R."/>
            <person name="Binder M."/>
            <person name="Bloem J."/>
            <person name="Labutti K."/>
            <person name="Salamov A."/>
            <person name="Andreopoulos B."/>
            <person name="Baker S.E."/>
            <person name="Barry K."/>
            <person name="Bills G."/>
            <person name="Bluhm B.H."/>
            <person name="Cannon C."/>
            <person name="Castanera R."/>
            <person name="Culley D.E."/>
            <person name="Daum C."/>
            <person name="Ezra D."/>
            <person name="Gonzalez J.B."/>
            <person name="Henrissat B."/>
            <person name="Kuo A."/>
            <person name="Liang C."/>
            <person name="Lipzen A."/>
            <person name="Lutzoni F."/>
            <person name="Magnuson J."/>
            <person name="Mondo S."/>
            <person name="Nolan M."/>
            <person name="Ohm R."/>
            <person name="Pangilinan J."/>
            <person name="Park H.-J."/>
            <person name="Ramirez L."/>
            <person name="Alfaro M."/>
            <person name="Sun H."/>
            <person name="Tritt A."/>
            <person name="Yoshinaga Y."/>
            <person name="Zwiers L.-H."/>
            <person name="Turgeon B.G."/>
            <person name="Goodwin S.B."/>
            <person name="Spatafora J.W."/>
            <person name="Crous P.W."/>
            <person name="Grigoriev I.V."/>
        </authorList>
    </citation>
    <scope>NUCLEOTIDE SEQUENCE</scope>
    <source>
        <strain evidence="3">IPT5</strain>
    </source>
</reference>
<evidence type="ECO:0000259" key="2">
    <source>
        <dbReference type="Pfam" id="PF25809"/>
    </source>
</evidence>
<evidence type="ECO:0000256" key="1">
    <source>
        <dbReference type="SAM" id="MobiDB-lite"/>
    </source>
</evidence>
<evidence type="ECO:0000313" key="3">
    <source>
        <dbReference type="EMBL" id="KAF2844591.1"/>
    </source>
</evidence>
<proteinExistence type="predicted"/>
<feature type="region of interest" description="Disordered" evidence="1">
    <location>
        <begin position="53"/>
        <end position="95"/>
    </location>
</feature>
<dbReference type="AlphaFoldDB" id="A0A6A7AMY7"/>
<dbReference type="EMBL" id="MU006371">
    <property type="protein sequence ID" value="KAF2844591.1"/>
    <property type="molecule type" value="Genomic_DNA"/>
</dbReference>
<name>A0A6A7AMY7_9PLEO</name>
<feature type="compositionally biased region" description="Low complexity" evidence="1">
    <location>
        <begin position="73"/>
        <end position="91"/>
    </location>
</feature>
<feature type="domain" description="STEEP1" evidence="2">
    <location>
        <begin position="26"/>
        <end position="166"/>
    </location>
</feature>
<sequence>MDIAASSRAYFAMPSPTPSEKISLQASNTVYTYHCLCSHLLLATTTPLPSLPTRTNSFDKAHIMPLPPPPTPQTTTRRSSQDTSPTTTTPTNDHYGLLLSTRQDRNPKILTSDDGFEKRYLQRCGRCNLVVGYHLDWQQFAGDRVGRRDDYVFLLPGGFVKTSDMVLGKAKDGGVARGKLERGLPATRGVFGRGTLRISLSGPWDL</sequence>
<keyword evidence="4" id="KW-1185">Reference proteome</keyword>
<dbReference type="Pfam" id="PF25809">
    <property type="entry name" value="STEEP1"/>
    <property type="match status" value="1"/>
</dbReference>
<dbReference type="InterPro" id="IPR057965">
    <property type="entry name" value="STEEP1_dom"/>
</dbReference>
<evidence type="ECO:0000313" key="4">
    <source>
        <dbReference type="Proteomes" id="UP000799423"/>
    </source>
</evidence>
<organism evidence="3 4">
    <name type="scientific">Plenodomus tracheiphilus IPT5</name>
    <dbReference type="NCBI Taxonomy" id="1408161"/>
    <lineage>
        <taxon>Eukaryota</taxon>
        <taxon>Fungi</taxon>
        <taxon>Dikarya</taxon>
        <taxon>Ascomycota</taxon>
        <taxon>Pezizomycotina</taxon>
        <taxon>Dothideomycetes</taxon>
        <taxon>Pleosporomycetidae</taxon>
        <taxon>Pleosporales</taxon>
        <taxon>Pleosporineae</taxon>
        <taxon>Leptosphaeriaceae</taxon>
        <taxon>Plenodomus</taxon>
    </lineage>
</organism>
<accession>A0A6A7AMY7</accession>
<dbReference type="OrthoDB" id="418131at2759"/>
<gene>
    <name evidence="3" type="ORF">T440DRAFT_315535</name>
</gene>